<keyword evidence="3" id="KW-1185">Reference proteome</keyword>
<feature type="compositionally biased region" description="Polar residues" evidence="1">
    <location>
        <begin position="102"/>
        <end position="112"/>
    </location>
</feature>
<reference evidence="2" key="1">
    <citation type="submission" date="2019-08" db="EMBL/GenBank/DDBJ databases">
        <title>The improved chromosome-level genome for the pearl oyster Pinctada fucata martensii using PacBio sequencing and Hi-C.</title>
        <authorList>
            <person name="Zheng Z."/>
        </authorList>
    </citation>
    <scope>NUCLEOTIDE SEQUENCE</scope>
    <source>
        <strain evidence="2">ZZ-2019</strain>
        <tissue evidence="2">Adductor muscle</tissue>
    </source>
</reference>
<feature type="compositionally biased region" description="Low complexity" evidence="1">
    <location>
        <begin position="604"/>
        <end position="617"/>
    </location>
</feature>
<feature type="region of interest" description="Disordered" evidence="1">
    <location>
        <begin position="406"/>
        <end position="431"/>
    </location>
</feature>
<protein>
    <submittedName>
        <fullName evidence="2">Uncharacterized protein</fullName>
    </submittedName>
</protein>
<feature type="region of interest" description="Disordered" evidence="1">
    <location>
        <begin position="587"/>
        <end position="617"/>
    </location>
</feature>
<dbReference type="Proteomes" id="UP001186944">
    <property type="component" value="Unassembled WGS sequence"/>
</dbReference>
<proteinExistence type="predicted"/>
<dbReference type="GO" id="GO:0010212">
    <property type="term" value="P:response to ionizing radiation"/>
    <property type="evidence" value="ECO:0007669"/>
    <property type="project" value="InterPro"/>
</dbReference>
<feature type="compositionally biased region" description="Basic residues" evidence="1">
    <location>
        <begin position="820"/>
        <end position="831"/>
    </location>
</feature>
<feature type="compositionally biased region" description="Polar residues" evidence="1">
    <location>
        <begin position="587"/>
        <end position="598"/>
    </location>
</feature>
<feature type="region of interest" description="Disordered" evidence="1">
    <location>
        <begin position="654"/>
        <end position="680"/>
    </location>
</feature>
<sequence>MKNVLVENYMHTLPQMLGNIYDELMQPLPDVLESILSPDKSGSESVFRRSLLSCEPDNNLDTSLDVISASQPVKSDVLLDRTKRNSRSRKLIHHPSLADMGSQRQIVVTNKLPTEKKKSRKSSKSKVKKDFKSPPFKSPSRRKKIIAETPSHKQKARHVWKQQEKERRRSHTVTDVKVVTESPIKSDIIKDSPSQHKKALHLVRRSFYSAGPIRRTRSLAHSLQIADKISGRKRQLSGRLSSILLHNSPAVSKVELKSPDKNSSFLLSQLMGSPTTPNSRKTPKKARGTTPAKLVGESPSMHTRSKSPAAFSVGKPKALFQDSPMKQFKEPEEKSHRAVGGSAKKSQVFGFPSISSPQTVTPRKTLVPDLQSPSQNTRSKVSSTPTRQSVRAALFCKSPELKYSNHKIEKGNIESPSRSNKQPFTKRKSAVVSDEAILKDQDSEFYSFQLINPSEENHALVSEQENTQVSWLNEKGEECRISFTEAQNPPLVKGNTPKTPSSMKGKKTRTPTSLDKWPRIKSVRNSSEKSKSNLSKSLFRNVADESSININSQNNNIFSELSQNQNSSQLSQDSVCSVSKKRGLQLSPESNLTSFSPSKRQKCSDSGYPSSSDSRASMVCDQSKVNTRLSYCLHSRILSRKMSSIASSEGFSTVNSQNIGSQPSVSTLSQTSQPSIGSLSQTSWRSEDCFSATNDEVFINNSQFDQTNNSQSDQIDNVQADENDKFFTERSESPIFGSSRKRKYIASPENNVTENNTEVTNPAQDDVINSTSKVSPSSRKFSPNVSAKSLMHLMNSPLLKSPHDLGRKLSNPISPDNLNIRRRRISGRSSRRSLNLQK</sequence>
<dbReference type="PANTHER" id="PTHR21556">
    <property type="entry name" value="TRESLIN"/>
    <property type="match status" value="1"/>
</dbReference>
<feature type="compositionally biased region" description="Basic residues" evidence="1">
    <location>
        <begin position="117"/>
        <end position="129"/>
    </location>
</feature>
<feature type="compositionally biased region" description="Basic and acidic residues" evidence="1">
    <location>
        <begin position="327"/>
        <end position="336"/>
    </location>
</feature>
<dbReference type="GO" id="GO:0006260">
    <property type="term" value="P:DNA replication"/>
    <property type="evidence" value="ECO:0007669"/>
    <property type="project" value="InterPro"/>
</dbReference>
<feature type="region of interest" description="Disordered" evidence="1">
    <location>
        <begin position="483"/>
        <end position="535"/>
    </location>
</feature>
<evidence type="ECO:0000313" key="3">
    <source>
        <dbReference type="Proteomes" id="UP001186944"/>
    </source>
</evidence>
<comment type="caution">
    <text evidence="2">The sequence shown here is derived from an EMBL/GenBank/DDBJ whole genome shotgun (WGS) entry which is preliminary data.</text>
</comment>
<dbReference type="PANTHER" id="PTHR21556:SF2">
    <property type="entry name" value="TRESLIN"/>
    <property type="match status" value="1"/>
</dbReference>
<dbReference type="GO" id="GO:0030174">
    <property type="term" value="P:regulation of DNA-templated DNA replication initiation"/>
    <property type="evidence" value="ECO:0007669"/>
    <property type="project" value="TreeGrafter"/>
</dbReference>
<feature type="compositionally biased region" description="Polar residues" evidence="1">
    <location>
        <begin position="371"/>
        <end position="389"/>
    </location>
</feature>
<evidence type="ECO:0000313" key="2">
    <source>
        <dbReference type="EMBL" id="KAK3098359.1"/>
    </source>
</evidence>
<dbReference type="GO" id="GO:0003682">
    <property type="term" value="F:chromatin binding"/>
    <property type="evidence" value="ECO:0007669"/>
    <property type="project" value="TreeGrafter"/>
</dbReference>
<feature type="compositionally biased region" description="Polar residues" evidence="1">
    <location>
        <begin position="353"/>
        <end position="362"/>
    </location>
</feature>
<feature type="region of interest" description="Disordered" evidence="1">
    <location>
        <begin position="102"/>
        <end position="174"/>
    </location>
</feature>
<feature type="compositionally biased region" description="Polar residues" evidence="1">
    <location>
        <begin position="414"/>
        <end position="423"/>
    </location>
</feature>
<evidence type="ECO:0000256" key="1">
    <source>
        <dbReference type="SAM" id="MobiDB-lite"/>
    </source>
</evidence>
<feature type="region of interest" description="Disordered" evidence="1">
    <location>
        <begin position="265"/>
        <end position="389"/>
    </location>
</feature>
<dbReference type="GO" id="GO:0007095">
    <property type="term" value="P:mitotic G2 DNA damage checkpoint signaling"/>
    <property type="evidence" value="ECO:0007669"/>
    <property type="project" value="TreeGrafter"/>
</dbReference>
<organism evidence="2 3">
    <name type="scientific">Pinctada imbricata</name>
    <name type="common">Atlantic pearl-oyster</name>
    <name type="synonym">Pinctada martensii</name>
    <dbReference type="NCBI Taxonomy" id="66713"/>
    <lineage>
        <taxon>Eukaryota</taxon>
        <taxon>Metazoa</taxon>
        <taxon>Spiralia</taxon>
        <taxon>Lophotrochozoa</taxon>
        <taxon>Mollusca</taxon>
        <taxon>Bivalvia</taxon>
        <taxon>Autobranchia</taxon>
        <taxon>Pteriomorphia</taxon>
        <taxon>Pterioida</taxon>
        <taxon>Pterioidea</taxon>
        <taxon>Pteriidae</taxon>
        <taxon>Pinctada</taxon>
    </lineage>
</organism>
<name>A0AA88YK07_PINIB</name>
<accession>A0AA88YK07</accession>
<feature type="compositionally biased region" description="Polar residues" evidence="1">
    <location>
        <begin position="265"/>
        <end position="280"/>
    </location>
</feature>
<dbReference type="EMBL" id="VSWD01000007">
    <property type="protein sequence ID" value="KAK3098359.1"/>
    <property type="molecule type" value="Genomic_DNA"/>
</dbReference>
<feature type="region of interest" description="Disordered" evidence="1">
    <location>
        <begin position="801"/>
        <end position="838"/>
    </location>
</feature>
<dbReference type="GO" id="GO:0005634">
    <property type="term" value="C:nucleus"/>
    <property type="evidence" value="ECO:0007669"/>
    <property type="project" value="InterPro"/>
</dbReference>
<dbReference type="GO" id="GO:0033314">
    <property type="term" value="P:mitotic DNA replication checkpoint signaling"/>
    <property type="evidence" value="ECO:0007669"/>
    <property type="project" value="InterPro"/>
</dbReference>
<gene>
    <name evidence="2" type="ORF">FSP39_018754</name>
</gene>
<dbReference type="InterPro" id="IPR026153">
    <property type="entry name" value="Treslin"/>
</dbReference>
<dbReference type="AlphaFoldDB" id="A0AA88YK07"/>